<feature type="compositionally biased region" description="Polar residues" evidence="1">
    <location>
        <begin position="123"/>
        <end position="134"/>
    </location>
</feature>
<dbReference type="InterPro" id="IPR006860">
    <property type="entry name" value="FecR"/>
</dbReference>
<sequence>ILFMDQSSMTLGPNSELTIDEFVYDPNAKKGKIGVSLASGLLRVVGGQISKTNETTVKTASGTIGIRGGISTVEQSGNNTSATFLFGQQMRVSDTSGNTNTVTRPGFGTSLGSGGLGPTTRTDPNTLQSSLNQFSGGGGGGSNNVGGPAGGGLISTGSAGSRLGSGGGGDLARDRVSSEVSTTLENNPPSSNRTTQNLDVVQNNTRQATPPVPVS</sequence>
<accession>A0A0F3IQF2</accession>
<dbReference type="RefSeq" id="WP_045776688.1">
    <property type="nucleotide sequence ID" value="NZ_LAJY01000452.1"/>
</dbReference>
<comment type="caution">
    <text evidence="3">The sequence shown here is derived from an EMBL/GenBank/DDBJ whole genome shotgun (WGS) entry which is preliminary data.</text>
</comment>
<feature type="domain" description="FecR protein" evidence="2">
    <location>
        <begin position="1"/>
        <end position="87"/>
    </location>
</feature>
<dbReference type="EMBL" id="LAJY01000452">
    <property type="protein sequence ID" value="KJV08773.1"/>
    <property type="molecule type" value="Genomic_DNA"/>
</dbReference>
<evidence type="ECO:0000259" key="2">
    <source>
        <dbReference type="Pfam" id="PF04773"/>
    </source>
</evidence>
<evidence type="ECO:0000313" key="4">
    <source>
        <dbReference type="Proteomes" id="UP000033774"/>
    </source>
</evidence>
<organism evidence="3 4">
    <name type="scientific">Elstera litoralis</name>
    <dbReference type="NCBI Taxonomy" id="552518"/>
    <lineage>
        <taxon>Bacteria</taxon>
        <taxon>Pseudomonadati</taxon>
        <taxon>Pseudomonadota</taxon>
        <taxon>Alphaproteobacteria</taxon>
        <taxon>Rhodospirillales</taxon>
        <taxon>Rhodospirillaceae</taxon>
        <taxon>Elstera</taxon>
    </lineage>
</organism>
<feature type="non-terminal residue" evidence="3">
    <location>
        <position position="1"/>
    </location>
</feature>
<dbReference type="PATRIC" id="fig|552518.3.peg.2994"/>
<dbReference type="Pfam" id="PF04773">
    <property type="entry name" value="FecR"/>
    <property type="match status" value="1"/>
</dbReference>
<name>A0A0F3IQF2_9PROT</name>
<evidence type="ECO:0000256" key="1">
    <source>
        <dbReference type="SAM" id="MobiDB-lite"/>
    </source>
</evidence>
<keyword evidence="4" id="KW-1185">Reference proteome</keyword>
<dbReference type="AlphaFoldDB" id="A0A0F3IQF2"/>
<evidence type="ECO:0000313" key="3">
    <source>
        <dbReference type="EMBL" id="KJV08773.1"/>
    </source>
</evidence>
<feature type="compositionally biased region" description="Gly residues" evidence="1">
    <location>
        <begin position="135"/>
        <end position="154"/>
    </location>
</feature>
<feature type="compositionally biased region" description="Polar residues" evidence="1">
    <location>
        <begin position="178"/>
        <end position="208"/>
    </location>
</feature>
<dbReference type="OrthoDB" id="6038785at2"/>
<dbReference type="Proteomes" id="UP000033774">
    <property type="component" value="Unassembled WGS sequence"/>
</dbReference>
<reference evidence="3 4" key="1">
    <citation type="submission" date="2015-03" db="EMBL/GenBank/DDBJ databases">
        <title>Draft genome sequence of Elstera litoralis.</title>
        <authorList>
            <person name="Rahalkar M.C."/>
            <person name="Dhakephalkar P.K."/>
            <person name="Pore S.D."/>
            <person name="Arora P."/>
            <person name="Kapse N.G."/>
            <person name="Pandit P.S."/>
        </authorList>
    </citation>
    <scope>NUCLEOTIDE SEQUENCE [LARGE SCALE GENOMIC DNA]</scope>
    <source>
        <strain evidence="3 4">Dia-1</strain>
    </source>
</reference>
<proteinExistence type="predicted"/>
<gene>
    <name evidence="3" type="ORF">VZ95_15635</name>
</gene>
<protein>
    <recommendedName>
        <fullName evidence="2">FecR protein domain-containing protein</fullName>
    </recommendedName>
</protein>
<feature type="region of interest" description="Disordered" evidence="1">
    <location>
        <begin position="95"/>
        <end position="215"/>
    </location>
</feature>